<accession>A0A2A9HHY0</accession>
<dbReference type="InterPro" id="IPR012340">
    <property type="entry name" value="NA-bd_OB-fold"/>
</dbReference>
<organism evidence="3 4">
    <name type="scientific">Tepidiforma thermophila (strain KCTC 52669 / CGMCC 1.13589 / G233)</name>
    <dbReference type="NCBI Taxonomy" id="2761530"/>
    <lineage>
        <taxon>Bacteria</taxon>
        <taxon>Bacillati</taxon>
        <taxon>Chloroflexota</taxon>
        <taxon>Tepidiformia</taxon>
        <taxon>Tepidiformales</taxon>
        <taxon>Tepidiformaceae</taxon>
        <taxon>Tepidiforma</taxon>
    </lineage>
</organism>
<dbReference type="Pfam" id="PF12172">
    <property type="entry name" value="zf-ChsH2"/>
    <property type="match status" value="1"/>
</dbReference>
<dbReference type="PANTHER" id="PTHR34075:SF5">
    <property type="entry name" value="BLR3430 PROTEIN"/>
    <property type="match status" value="1"/>
</dbReference>
<dbReference type="Pfam" id="PF01796">
    <property type="entry name" value="OB_ChsH2_C"/>
    <property type="match status" value="1"/>
</dbReference>
<feature type="domain" description="ChsH2 rubredoxin-like zinc ribbon" evidence="2">
    <location>
        <begin position="22"/>
        <end position="56"/>
    </location>
</feature>
<evidence type="ECO:0000259" key="2">
    <source>
        <dbReference type="Pfam" id="PF12172"/>
    </source>
</evidence>
<evidence type="ECO:0000313" key="4">
    <source>
        <dbReference type="Proteomes" id="UP000223071"/>
    </source>
</evidence>
<sequence>MPKYRTTTEPLPVPTPITQPFWDGTRQHRLLLQRCEAGHMIFYPRSHCPRCLSNRLEWVEASGRGTLYSYTVARRPTSPDFEHDVPFVIAVVELDEGPRMTSRLVEVDPDAVRIGMRLEVVFDDVTEEITLPYFRPAAS</sequence>
<reference evidence="3 4" key="1">
    <citation type="submission" date="2017-09" db="EMBL/GenBank/DDBJ databases">
        <title>Sequencing the genomes of two abundant thermophiles in Great Basin hot springs: Thermocrinis jamiesonii and novel Chloroflexi Thermoflexus hugenholtzii.</title>
        <authorList>
            <person name="Hedlund B."/>
        </authorList>
    </citation>
    <scope>NUCLEOTIDE SEQUENCE [LARGE SCALE GENOMIC DNA]</scope>
    <source>
        <strain evidence="3 4">G233</strain>
    </source>
</reference>
<keyword evidence="4" id="KW-1185">Reference proteome</keyword>
<evidence type="ECO:0000259" key="1">
    <source>
        <dbReference type="Pfam" id="PF01796"/>
    </source>
</evidence>
<dbReference type="AlphaFoldDB" id="A0A2A9HHY0"/>
<dbReference type="PANTHER" id="PTHR34075">
    <property type="entry name" value="BLR3430 PROTEIN"/>
    <property type="match status" value="1"/>
</dbReference>
<dbReference type="Proteomes" id="UP000223071">
    <property type="component" value="Unassembled WGS sequence"/>
</dbReference>
<feature type="domain" description="ChsH2 C-terminal OB-fold" evidence="1">
    <location>
        <begin position="58"/>
        <end position="123"/>
    </location>
</feature>
<dbReference type="SUPFAM" id="SSF50249">
    <property type="entry name" value="Nucleic acid-binding proteins"/>
    <property type="match status" value="1"/>
</dbReference>
<evidence type="ECO:0000313" key="3">
    <source>
        <dbReference type="EMBL" id="PFG74973.1"/>
    </source>
</evidence>
<evidence type="ECO:0008006" key="5">
    <source>
        <dbReference type="Google" id="ProtNLM"/>
    </source>
</evidence>
<dbReference type="InterPro" id="IPR022002">
    <property type="entry name" value="ChsH2_Znr"/>
</dbReference>
<gene>
    <name evidence="3" type="ORF">A9A59_2229</name>
</gene>
<proteinExistence type="predicted"/>
<dbReference type="RefSeq" id="WP_098504323.1">
    <property type="nucleotide sequence ID" value="NZ_PDJQ01000001.1"/>
</dbReference>
<dbReference type="InterPro" id="IPR052513">
    <property type="entry name" value="Thioester_dehydratase-like"/>
</dbReference>
<name>A0A2A9HHY0_TEPT2</name>
<protein>
    <recommendedName>
        <fullName evidence="5">Zn-ribbon domain-containing OB-fold protein</fullName>
    </recommendedName>
</protein>
<dbReference type="Gene3D" id="6.10.30.10">
    <property type="match status" value="1"/>
</dbReference>
<dbReference type="EMBL" id="PDJQ01000001">
    <property type="protein sequence ID" value="PFG74973.1"/>
    <property type="molecule type" value="Genomic_DNA"/>
</dbReference>
<dbReference type="InterPro" id="IPR002878">
    <property type="entry name" value="ChsH2_C"/>
</dbReference>
<comment type="caution">
    <text evidence="3">The sequence shown here is derived from an EMBL/GenBank/DDBJ whole genome shotgun (WGS) entry which is preliminary data.</text>
</comment>